<dbReference type="PANTHER" id="PTHR42919">
    <property type="entry name" value="N-ALPHA-ACETYLTRANSFERASE"/>
    <property type="match status" value="1"/>
</dbReference>
<dbReference type="Pfam" id="PF00583">
    <property type="entry name" value="Acetyltransf_1"/>
    <property type="match status" value="1"/>
</dbReference>
<dbReference type="SUPFAM" id="SSF55729">
    <property type="entry name" value="Acyl-CoA N-acyltransferases (Nat)"/>
    <property type="match status" value="1"/>
</dbReference>
<evidence type="ECO:0000256" key="2">
    <source>
        <dbReference type="ARBA" id="ARBA00023315"/>
    </source>
</evidence>
<accession>A0A168R314</accession>
<feature type="domain" description="N-acetyltransferase" evidence="3">
    <location>
        <begin position="10"/>
        <end position="161"/>
    </location>
</feature>
<dbReference type="InterPro" id="IPR000182">
    <property type="entry name" value="GNAT_dom"/>
</dbReference>
<dbReference type="InParanoid" id="A0A168R314"/>
<keyword evidence="5" id="KW-1185">Reference proteome</keyword>
<dbReference type="STRING" id="4829.A0A168R314"/>
<organism evidence="4">
    <name type="scientific">Absidia glauca</name>
    <name type="common">Pin mould</name>
    <dbReference type="NCBI Taxonomy" id="4829"/>
    <lineage>
        <taxon>Eukaryota</taxon>
        <taxon>Fungi</taxon>
        <taxon>Fungi incertae sedis</taxon>
        <taxon>Mucoromycota</taxon>
        <taxon>Mucoromycotina</taxon>
        <taxon>Mucoromycetes</taxon>
        <taxon>Mucorales</taxon>
        <taxon>Cunninghamellaceae</taxon>
        <taxon>Absidia</taxon>
    </lineage>
</organism>
<dbReference type="Gene3D" id="3.40.630.30">
    <property type="match status" value="1"/>
</dbReference>
<dbReference type="Proteomes" id="UP000078561">
    <property type="component" value="Unassembled WGS sequence"/>
</dbReference>
<dbReference type="PANTHER" id="PTHR42919:SF8">
    <property type="entry name" value="N-ALPHA-ACETYLTRANSFERASE 50"/>
    <property type="match status" value="1"/>
</dbReference>
<dbReference type="PROSITE" id="PS51186">
    <property type="entry name" value="GNAT"/>
    <property type="match status" value="1"/>
</dbReference>
<sequence>MSPSTTYQRIALGDITVNNLGQLRKLNSVLFPIDYQPSFYDEVLRVEEFAKLVYYNDVCVGSVCCRKEAAEDGKDNIYIMTLGVLKPYRRLGLGDQLLQHILAEAGKSENAVRKVYLHVQVNNDAAVAFYKKHGFQVVQTDKDYYKDVEPRDAFVLEKTIV</sequence>
<reference evidence="4" key="1">
    <citation type="submission" date="2016-04" db="EMBL/GenBank/DDBJ databases">
        <authorList>
            <person name="Evans L.H."/>
            <person name="Alamgir A."/>
            <person name="Owens N."/>
            <person name="Weber N.D."/>
            <person name="Virtaneva K."/>
            <person name="Barbian K."/>
            <person name="Babar A."/>
            <person name="Rosenke K."/>
        </authorList>
    </citation>
    <scope>NUCLEOTIDE SEQUENCE [LARGE SCALE GENOMIC DNA]</scope>
    <source>
        <strain evidence="4">CBS 101.48</strain>
    </source>
</reference>
<proteinExistence type="predicted"/>
<evidence type="ECO:0000259" key="3">
    <source>
        <dbReference type="PROSITE" id="PS51186"/>
    </source>
</evidence>
<dbReference type="CDD" id="cd04301">
    <property type="entry name" value="NAT_SF"/>
    <property type="match status" value="1"/>
</dbReference>
<keyword evidence="2" id="KW-0012">Acyltransferase</keyword>
<gene>
    <name evidence="4" type="primary">ABSGL_11888.1 scaffold 12357</name>
</gene>
<dbReference type="InterPro" id="IPR051556">
    <property type="entry name" value="N-term/lysine_N-AcTrnsfr"/>
</dbReference>
<dbReference type="GO" id="GO:0016747">
    <property type="term" value="F:acyltransferase activity, transferring groups other than amino-acyl groups"/>
    <property type="evidence" value="ECO:0007669"/>
    <property type="project" value="InterPro"/>
</dbReference>
<dbReference type="FunFam" id="3.40.630.30:FF:000006">
    <property type="entry name" value="Putative n-alpha-acetyltransferase 50"/>
    <property type="match status" value="1"/>
</dbReference>
<evidence type="ECO:0000313" key="4">
    <source>
        <dbReference type="EMBL" id="SAM06012.1"/>
    </source>
</evidence>
<dbReference type="EMBL" id="LT554489">
    <property type="protein sequence ID" value="SAM06012.1"/>
    <property type="molecule type" value="Genomic_DNA"/>
</dbReference>
<dbReference type="GO" id="GO:0031415">
    <property type="term" value="C:NatA complex"/>
    <property type="evidence" value="ECO:0007669"/>
    <property type="project" value="TreeGrafter"/>
</dbReference>
<evidence type="ECO:0000256" key="1">
    <source>
        <dbReference type="ARBA" id="ARBA00022679"/>
    </source>
</evidence>
<evidence type="ECO:0000313" key="5">
    <source>
        <dbReference type="Proteomes" id="UP000078561"/>
    </source>
</evidence>
<keyword evidence="1" id="KW-0808">Transferase</keyword>
<name>A0A168R314_ABSGL</name>
<dbReference type="InterPro" id="IPR016181">
    <property type="entry name" value="Acyl_CoA_acyltransferase"/>
</dbReference>
<dbReference type="OrthoDB" id="47374at2759"/>
<dbReference type="GO" id="GO:0007064">
    <property type="term" value="P:mitotic sister chromatid cohesion"/>
    <property type="evidence" value="ECO:0007669"/>
    <property type="project" value="TreeGrafter"/>
</dbReference>
<dbReference type="OMA" id="ICCRLET"/>
<protein>
    <recommendedName>
        <fullName evidence="3">N-acetyltransferase domain-containing protein</fullName>
    </recommendedName>
</protein>
<dbReference type="FunCoup" id="A0A168R314">
    <property type="interactions" value="303"/>
</dbReference>
<dbReference type="AlphaFoldDB" id="A0A168R314"/>